<dbReference type="PIRSF" id="PIRSF022950">
    <property type="entry name" value="PPase_methylesterase_euk"/>
    <property type="match status" value="1"/>
</dbReference>
<dbReference type="EC" id="3.1.1.-" evidence="6"/>
<dbReference type="AlphaFoldDB" id="A0A9W8GS13"/>
<dbReference type="OrthoDB" id="194865at2759"/>
<evidence type="ECO:0000256" key="6">
    <source>
        <dbReference type="PIRNR" id="PIRNR022950"/>
    </source>
</evidence>
<gene>
    <name evidence="9" type="primary">PPE1_2</name>
    <name evidence="9" type="ORF">GGI19_006308</name>
</gene>
<comment type="caution">
    <text evidence="9">The sequence shown here is derived from an EMBL/GenBank/DDBJ whole genome shotgun (WGS) entry which is preliminary data.</text>
</comment>
<feature type="active site" evidence="7">
    <location>
        <position position="298"/>
    </location>
</feature>
<keyword evidence="3 6" id="KW-0719">Serine esterase</keyword>
<dbReference type="Pfam" id="PF12697">
    <property type="entry name" value="Abhydrolase_6"/>
    <property type="match status" value="1"/>
</dbReference>
<dbReference type="PANTHER" id="PTHR14189">
    <property type="entry name" value="PROTEIN PHOSPHATASE METHYLESTERASE-1 RELATED"/>
    <property type="match status" value="1"/>
</dbReference>
<feature type="active site" evidence="7">
    <location>
        <position position="168"/>
    </location>
</feature>
<evidence type="ECO:0000259" key="8">
    <source>
        <dbReference type="Pfam" id="PF12697"/>
    </source>
</evidence>
<organism evidence="9 10">
    <name type="scientific">Coemansia pectinata</name>
    <dbReference type="NCBI Taxonomy" id="1052879"/>
    <lineage>
        <taxon>Eukaryota</taxon>
        <taxon>Fungi</taxon>
        <taxon>Fungi incertae sedis</taxon>
        <taxon>Zoopagomycota</taxon>
        <taxon>Kickxellomycotina</taxon>
        <taxon>Kickxellomycetes</taxon>
        <taxon>Kickxellales</taxon>
        <taxon>Kickxellaceae</taxon>
        <taxon>Coemansia</taxon>
    </lineage>
</organism>
<dbReference type="SUPFAM" id="SSF53474">
    <property type="entry name" value="alpha/beta-Hydrolases"/>
    <property type="match status" value="1"/>
</dbReference>
<feature type="active site" evidence="7">
    <location>
        <position position="143"/>
    </location>
</feature>
<dbReference type="EMBL" id="JANBUH010001250">
    <property type="protein sequence ID" value="KAJ2747906.1"/>
    <property type="molecule type" value="Genomic_DNA"/>
</dbReference>
<comment type="catalytic activity">
    <reaction evidence="5">
        <text>[phosphatase 2A protein]-C-terminal L-leucine methyl ester + H2O = [phosphatase 2A protein]-C-terminal L-leucine + methanol + H(+)</text>
        <dbReference type="Rhea" id="RHEA:48548"/>
        <dbReference type="Rhea" id="RHEA-COMP:12134"/>
        <dbReference type="Rhea" id="RHEA-COMP:12135"/>
        <dbReference type="ChEBI" id="CHEBI:15377"/>
        <dbReference type="ChEBI" id="CHEBI:15378"/>
        <dbReference type="ChEBI" id="CHEBI:17790"/>
        <dbReference type="ChEBI" id="CHEBI:90516"/>
        <dbReference type="ChEBI" id="CHEBI:90517"/>
        <dbReference type="EC" id="3.1.1.89"/>
    </reaction>
</comment>
<accession>A0A9W8GS13</accession>
<proteinExistence type="inferred from homology"/>
<evidence type="ECO:0000256" key="5">
    <source>
        <dbReference type="ARBA" id="ARBA00049203"/>
    </source>
</evidence>
<reference evidence="9" key="1">
    <citation type="submission" date="2022-07" db="EMBL/GenBank/DDBJ databases">
        <title>Phylogenomic reconstructions and comparative analyses of Kickxellomycotina fungi.</title>
        <authorList>
            <person name="Reynolds N.K."/>
            <person name="Stajich J.E."/>
            <person name="Barry K."/>
            <person name="Grigoriev I.V."/>
            <person name="Crous P."/>
            <person name="Smith M.E."/>
        </authorList>
    </citation>
    <scope>NUCLEOTIDE SEQUENCE</scope>
    <source>
        <strain evidence="9">BCRC 34297</strain>
    </source>
</reference>
<protein>
    <recommendedName>
        <fullName evidence="2 6">Protein phosphatase methylesterase 1</fullName>
        <shortName evidence="6">PME-1</shortName>
        <ecNumber evidence="6">3.1.1.-</ecNumber>
    </recommendedName>
</protein>
<sequence length="334" mass="36458">MDLRQHIFKARNIPLPPLESTADDAEQFTPLEWSSYFESRQAIVVGDTTFSVYCSGLSNTGPIFVLHHGAGHSGLTFGLVARHILNNSTSGATVVAPDARDHGNTTGENQEDLSLERLVDDFVGVIQSMFPNNSRDMVLVGHSMGGAVVAHAAASKRLGNVTGLILIDIVEGSAMDSLSSIPTFIHARPKSFTSVESAIKWHIDSGAIQNTESARLSVPTLIVSTTSEDGSIAWTWRTQLLPTEKYWHGWYSGLSKTFISAPTAKLLVLAGTDRLDKELLIAQMQGKFQLELLPAAGHTIQEDLPNRVGDTLVSFWRRNQRANIPVRRPDSHLP</sequence>
<evidence type="ECO:0000313" key="10">
    <source>
        <dbReference type="Proteomes" id="UP001140011"/>
    </source>
</evidence>
<name>A0A9W8GS13_9FUNG</name>
<dbReference type="InterPro" id="IPR016812">
    <property type="entry name" value="PPase_methylesterase_euk"/>
</dbReference>
<feature type="domain" description="AB hydrolase-1" evidence="8">
    <location>
        <begin position="64"/>
        <end position="307"/>
    </location>
</feature>
<dbReference type="InterPro" id="IPR000073">
    <property type="entry name" value="AB_hydrolase_1"/>
</dbReference>
<dbReference type="Proteomes" id="UP001140011">
    <property type="component" value="Unassembled WGS sequence"/>
</dbReference>
<comment type="function">
    <text evidence="6">Demethylates proteins that have been reversibly carboxymethylated.</text>
</comment>
<dbReference type="PANTHER" id="PTHR14189:SF0">
    <property type="entry name" value="PROTEIN PHOSPHATASE METHYLESTERASE 1"/>
    <property type="match status" value="1"/>
</dbReference>
<comment type="similarity">
    <text evidence="1 6">Belongs to the AB hydrolase superfamily.</text>
</comment>
<evidence type="ECO:0000256" key="1">
    <source>
        <dbReference type="ARBA" id="ARBA00008645"/>
    </source>
</evidence>
<dbReference type="GO" id="GO:0051723">
    <property type="term" value="F:protein methylesterase activity"/>
    <property type="evidence" value="ECO:0007669"/>
    <property type="project" value="UniProtKB-EC"/>
</dbReference>
<evidence type="ECO:0000256" key="2">
    <source>
        <dbReference type="ARBA" id="ARBA00020672"/>
    </source>
</evidence>
<dbReference type="Gene3D" id="3.40.50.1820">
    <property type="entry name" value="alpha/beta hydrolase"/>
    <property type="match status" value="1"/>
</dbReference>
<evidence type="ECO:0000256" key="7">
    <source>
        <dbReference type="PIRSR" id="PIRSR022950-1"/>
    </source>
</evidence>
<evidence type="ECO:0000256" key="4">
    <source>
        <dbReference type="ARBA" id="ARBA00022801"/>
    </source>
</evidence>
<keyword evidence="10" id="KW-1185">Reference proteome</keyword>
<dbReference type="InterPro" id="IPR029058">
    <property type="entry name" value="AB_hydrolase_fold"/>
</dbReference>
<evidence type="ECO:0000313" key="9">
    <source>
        <dbReference type="EMBL" id="KAJ2747906.1"/>
    </source>
</evidence>
<evidence type="ECO:0000256" key="3">
    <source>
        <dbReference type="ARBA" id="ARBA00022487"/>
    </source>
</evidence>
<keyword evidence="4 6" id="KW-0378">Hydrolase</keyword>